<comment type="caution">
    <text evidence="10">The sequence shown here is derived from an EMBL/GenBank/DDBJ whole genome shotgun (WGS) entry which is preliminary data.</text>
</comment>
<dbReference type="InterPro" id="IPR000522">
    <property type="entry name" value="ABC_transptr_permease_BtuC"/>
</dbReference>
<organism evidence="10 11">
    <name type="scientific">Zhihengliuella alba</name>
    <dbReference type="NCBI Taxonomy" id="547018"/>
    <lineage>
        <taxon>Bacteria</taxon>
        <taxon>Bacillati</taxon>
        <taxon>Actinomycetota</taxon>
        <taxon>Actinomycetes</taxon>
        <taxon>Micrococcales</taxon>
        <taxon>Micrococcaceae</taxon>
        <taxon>Zhihengliuella</taxon>
    </lineage>
</organism>
<feature type="transmembrane region" description="Helical" evidence="9">
    <location>
        <begin position="342"/>
        <end position="363"/>
    </location>
</feature>
<evidence type="ECO:0000313" key="11">
    <source>
        <dbReference type="Proteomes" id="UP001501536"/>
    </source>
</evidence>
<feature type="transmembrane region" description="Helical" evidence="9">
    <location>
        <begin position="131"/>
        <end position="149"/>
    </location>
</feature>
<proteinExistence type="inferred from homology"/>
<evidence type="ECO:0000256" key="6">
    <source>
        <dbReference type="ARBA" id="ARBA00022989"/>
    </source>
</evidence>
<keyword evidence="6 9" id="KW-1133">Transmembrane helix</keyword>
<evidence type="ECO:0000256" key="1">
    <source>
        <dbReference type="ARBA" id="ARBA00004651"/>
    </source>
</evidence>
<gene>
    <name evidence="10" type="ORF">GCM10022377_17470</name>
</gene>
<evidence type="ECO:0000313" key="10">
    <source>
        <dbReference type="EMBL" id="GAA3704298.1"/>
    </source>
</evidence>
<dbReference type="PANTHER" id="PTHR30472">
    <property type="entry name" value="FERRIC ENTEROBACTIN TRANSPORT SYSTEM PERMEASE PROTEIN"/>
    <property type="match status" value="1"/>
</dbReference>
<dbReference type="Proteomes" id="UP001501536">
    <property type="component" value="Unassembled WGS sequence"/>
</dbReference>
<keyword evidence="7 9" id="KW-0472">Membrane</keyword>
<name>A0ABP7DH55_9MICC</name>
<comment type="subcellular location">
    <subcellularLocation>
        <location evidence="1">Cell membrane</location>
        <topology evidence="1">Multi-pass membrane protein</topology>
    </subcellularLocation>
</comment>
<feature type="transmembrane region" description="Helical" evidence="9">
    <location>
        <begin position="275"/>
        <end position="304"/>
    </location>
</feature>
<feature type="transmembrane region" description="Helical" evidence="9">
    <location>
        <begin position="316"/>
        <end position="336"/>
    </location>
</feature>
<keyword evidence="5 9" id="KW-0812">Transmembrane</keyword>
<evidence type="ECO:0000256" key="3">
    <source>
        <dbReference type="ARBA" id="ARBA00022448"/>
    </source>
</evidence>
<dbReference type="InterPro" id="IPR037294">
    <property type="entry name" value="ABC_BtuC-like"/>
</dbReference>
<feature type="transmembrane region" description="Helical" evidence="9">
    <location>
        <begin position="228"/>
        <end position="246"/>
    </location>
</feature>
<comment type="similarity">
    <text evidence="2">Belongs to the binding-protein-dependent transport system permease family. FecCD subfamily.</text>
</comment>
<dbReference type="EMBL" id="BAABCJ010000002">
    <property type="protein sequence ID" value="GAA3704298.1"/>
    <property type="molecule type" value="Genomic_DNA"/>
</dbReference>
<keyword evidence="11" id="KW-1185">Reference proteome</keyword>
<evidence type="ECO:0000256" key="7">
    <source>
        <dbReference type="ARBA" id="ARBA00023136"/>
    </source>
</evidence>
<feature type="compositionally biased region" description="Low complexity" evidence="8">
    <location>
        <begin position="8"/>
        <end position="51"/>
    </location>
</feature>
<evidence type="ECO:0008006" key="12">
    <source>
        <dbReference type="Google" id="ProtNLM"/>
    </source>
</evidence>
<dbReference type="PANTHER" id="PTHR30472:SF19">
    <property type="entry name" value="PETROBACTIN IMPORT SYSTEM PERMEASE PROTEIN YCLO"/>
    <property type="match status" value="1"/>
</dbReference>
<keyword evidence="4" id="KW-1003">Cell membrane</keyword>
<dbReference type="Pfam" id="PF01032">
    <property type="entry name" value="FecCD"/>
    <property type="match status" value="1"/>
</dbReference>
<evidence type="ECO:0000256" key="5">
    <source>
        <dbReference type="ARBA" id="ARBA00022692"/>
    </source>
</evidence>
<reference evidence="11" key="1">
    <citation type="journal article" date="2019" name="Int. J. Syst. Evol. Microbiol.">
        <title>The Global Catalogue of Microorganisms (GCM) 10K type strain sequencing project: providing services to taxonomists for standard genome sequencing and annotation.</title>
        <authorList>
            <consortium name="The Broad Institute Genomics Platform"/>
            <consortium name="The Broad Institute Genome Sequencing Center for Infectious Disease"/>
            <person name="Wu L."/>
            <person name="Ma J."/>
        </authorList>
    </citation>
    <scope>NUCLEOTIDE SEQUENCE [LARGE SCALE GENOMIC DNA]</scope>
    <source>
        <strain evidence="11">JCM 16961</strain>
    </source>
</reference>
<keyword evidence="3" id="KW-0813">Transport</keyword>
<protein>
    <recommendedName>
        <fullName evidence="12">Enterobactin ABC transporter permease</fullName>
    </recommendedName>
</protein>
<evidence type="ECO:0000256" key="2">
    <source>
        <dbReference type="ARBA" id="ARBA00007935"/>
    </source>
</evidence>
<evidence type="ECO:0000256" key="9">
    <source>
        <dbReference type="SAM" id="Phobius"/>
    </source>
</evidence>
<feature type="region of interest" description="Disordered" evidence="8">
    <location>
        <begin position="1"/>
        <end position="51"/>
    </location>
</feature>
<feature type="transmembrane region" description="Helical" evidence="9">
    <location>
        <begin position="91"/>
        <end position="111"/>
    </location>
</feature>
<feature type="transmembrane region" description="Helical" evidence="9">
    <location>
        <begin position="156"/>
        <end position="175"/>
    </location>
</feature>
<evidence type="ECO:0000256" key="8">
    <source>
        <dbReference type="SAM" id="MobiDB-lite"/>
    </source>
</evidence>
<accession>A0ABP7DH55</accession>
<feature type="transmembrane region" description="Helical" evidence="9">
    <location>
        <begin position="60"/>
        <end position="79"/>
    </location>
</feature>
<dbReference type="Gene3D" id="1.10.3470.10">
    <property type="entry name" value="ABC transporter involved in vitamin B12 uptake, BtuC"/>
    <property type="match status" value="1"/>
</dbReference>
<dbReference type="RefSeq" id="WP_344882992.1">
    <property type="nucleotide sequence ID" value="NZ_BAABCJ010000002.1"/>
</dbReference>
<evidence type="ECO:0000256" key="4">
    <source>
        <dbReference type="ARBA" id="ARBA00022475"/>
    </source>
</evidence>
<dbReference type="SUPFAM" id="SSF81345">
    <property type="entry name" value="ABC transporter involved in vitamin B12 uptake, BtuC"/>
    <property type="match status" value="1"/>
</dbReference>
<feature type="transmembrane region" description="Helical" evidence="9">
    <location>
        <begin position="181"/>
        <end position="207"/>
    </location>
</feature>
<sequence length="368" mass="39671">MSMLDSNRTPAPDAAPAGPDAGGTTPEPGGERAVTGRDPGPARLGPPRLGPARLGPGQRLVLVGALAAAASCCLLFLFIRGSFAFAIDQRLAMLGTMLVVAFTQGVGTVVFHTVTHNRILTPSIMGFDSLYTFMQTILVWVFGGVFLASVEGIPKLIAETLLMVVFATLLYRWLFSGRFGSLYVLLLVGVVLGMAFDSISVFVQRLLNPTDYDMLSVELMGRMSSVDSDYLPLAFAVCAAVGLVLWRRRFRLDVLLLGRDAAQNLGIDHKRELTVMLVLIAVMVAFSTALAGPMTFFGFVVATLAYQVAGTHRHQYVMPMAFLLGLLTLTAGQFVLEHVFYASGFLTVIIEFAGGTLFLLLLLRKGKL</sequence>